<evidence type="ECO:0000313" key="2">
    <source>
        <dbReference type="Proteomes" id="UP000199034"/>
    </source>
</evidence>
<gene>
    <name evidence="1" type="ORF">SAMN05421872_102367</name>
</gene>
<dbReference type="STRING" id="1045774.SAMN05421872_102367"/>
<dbReference type="AlphaFoldDB" id="A0A1G6LWC3"/>
<name>A0A1G6LWC3_9ACTN</name>
<organism evidence="1 2">
    <name type="scientific">Nocardioides lianchengensis</name>
    <dbReference type="NCBI Taxonomy" id="1045774"/>
    <lineage>
        <taxon>Bacteria</taxon>
        <taxon>Bacillati</taxon>
        <taxon>Actinomycetota</taxon>
        <taxon>Actinomycetes</taxon>
        <taxon>Propionibacteriales</taxon>
        <taxon>Nocardioidaceae</taxon>
        <taxon>Nocardioides</taxon>
    </lineage>
</organism>
<evidence type="ECO:0000313" key="1">
    <source>
        <dbReference type="EMBL" id="SDC47035.1"/>
    </source>
</evidence>
<dbReference type="EMBL" id="FMZM01000002">
    <property type="protein sequence ID" value="SDC47035.1"/>
    <property type="molecule type" value="Genomic_DNA"/>
</dbReference>
<proteinExistence type="predicted"/>
<dbReference type="RefSeq" id="WP_090851804.1">
    <property type="nucleotide sequence ID" value="NZ_FMZM01000002.1"/>
</dbReference>
<sequence>MKTTIRRIRKALVAGIGAGFFAGTAGLAAGMADGNLTGSETVIAAGLALGALASVGGATWGVRNEPATEEA</sequence>
<accession>A0A1G6LWC3</accession>
<keyword evidence="2" id="KW-1185">Reference proteome</keyword>
<reference evidence="1 2" key="1">
    <citation type="submission" date="2016-10" db="EMBL/GenBank/DDBJ databases">
        <authorList>
            <person name="de Groot N.N."/>
        </authorList>
    </citation>
    <scope>NUCLEOTIDE SEQUENCE [LARGE SCALE GENOMIC DNA]</scope>
    <source>
        <strain evidence="1 2">CGMCC 4.6858</strain>
    </source>
</reference>
<dbReference type="Proteomes" id="UP000199034">
    <property type="component" value="Unassembled WGS sequence"/>
</dbReference>
<protein>
    <submittedName>
        <fullName evidence="1">Uncharacterized protein</fullName>
    </submittedName>
</protein>